<dbReference type="EMBL" id="ABED02000022">
    <property type="protein sequence ID" value="EDP22255.1"/>
    <property type="molecule type" value="Genomic_DNA"/>
</dbReference>
<sequence length="54" mass="6073">MRAAFALRIISGKIILNFGVQKRLRAFLNPIFTDGVVKENGIFAICSLRMLLVH</sequence>
<reference evidence="1 2" key="2">
    <citation type="submission" date="2007-09" db="EMBL/GenBank/DDBJ databases">
        <authorList>
            <person name="Fulton L."/>
            <person name="Clifton S."/>
            <person name="Fulton B."/>
            <person name="Xu J."/>
            <person name="Minx P."/>
            <person name="Pepin K.H."/>
            <person name="Johnson M."/>
            <person name="Thiruvilangam P."/>
            <person name="Bhonagiri V."/>
            <person name="Nash W.E."/>
            <person name="Mardis E.R."/>
            <person name="Wilson R.K."/>
        </authorList>
    </citation>
    <scope>NUCLEOTIDE SEQUENCE [LARGE SCALE GENOMIC DNA]</scope>
    <source>
        <strain evidence="1 2">M21/2</strain>
    </source>
</reference>
<accession>A8S9I4</accession>
<reference evidence="1 2" key="1">
    <citation type="submission" date="2007-09" db="EMBL/GenBank/DDBJ databases">
        <title>Draft genome sequence of Faecalibacterium prausnitzii M21/2.</title>
        <authorList>
            <person name="Sudarsanam P."/>
            <person name="Ley R."/>
            <person name="Guruge J."/>
            <person name="Turnbaugh P.J."/>
            <person name="Mahowald M."/>
            <person name="Liep D."/>
            <person name="Gordon J."/>
        </authorList>
    </citation>
    <scope>NUCLEOTIDE SEQUENCE [LARGE SCALE GENOMIC DNA]</scope>
    <source>
        <strain evidence="1 2">M21/2</strain>
    </source>
</reference>
<evidence type="ECO:0000313" key="1">
    <source>
        <dbReference type="EMBL" id="EDP22255.1"/>
    </source>
</evidence>
<name>A8S9I4_9FIRM</name>
<dbReference type="HOGENOM" id="CLU_3043591_0_0_9"/>
<dbReference type="Proteomes" id="UP000005945">
    <property type="component" value="Unassembled WGS sequence"/>
</dbReference>
<comment type="caution">
    <text evidence="1">The sequence shown here is derived from an EMBL/GenBank/DDBJ whole genome shotgun (WGS) entry which is preliminary data.</text>
</comment>
<gene>
    <name evidence="1" type="ORF">FAEPRAM212_01066</name>
</gene>
<protein>
    <submittedName>
        <fullName evidence="1">Uncharacterized protein</fullName>
    </submittedName>
</protein>
<proteinExistence type="predicted"/>
<dbReference type="AlphaFoldDB" id="A8S9I4"/>
<organism evidence="1 2">
    <name type="scientific">Faecalibacterium prausnitzii M21/2</name>
    <dbReference type="NCBI Taxonomy" id="411485"/>
    <lineage>
        <taxon>Bacteria</taxon>
        <taxon>Bacillati</taxon>
        <taxon>Bacillota</taxon>
        <taxon>Clostridia</taxon>
        <taxon>Eubacteriales</taxon>
        <taxon>Oscillospiraceae</taxon>
        <taxon>Faecalibacterium</taxon>
    </lineage>
</organism>
<evidence type="ECO:0000313" key="2">
    <source>
        <dbReference type="Proteomes" id="UP000005945"/>
    </source>
</evidence>